<dbReference type="InterPro" id="IPR018170">
    <property type="entry name" value="Aldo/ket_reductase_CS"/>
</dbReference>
<dbReference type="FunFam" id="1.10.8.270:FF:000022">
    <property type="entry name" value="Ypt/Rab-GAP domain of gyp1p superfamily protein"/>
    <property type="match status" value="1"/>
</dbReference>
<reference evidence="4" key="1">
    <citation type="submission" date="2019-12" db="EMBL/GenBank/DDBJ databases">
        <title>Genome sequencing and annotation of Brassica cretica.</title>
        <authorList>
            <person name="Studholme D.J."/>
            <person name="Sarris P."/>
        </authorList>
    </citation>
    <scope>NUCLEOTIDE SEQUENCE</scope>
    <source>
        <strain evidence="4">PFS-109/04</strain>
        <tissue evidence="4">Leaf</tissue>
    </source>
</reference>
<name>A0A8S9NX19_BRACR</name>
<dbReference type="FunFam" id="1.10.472.80:FF:000014">
    <property type="entry name" value="GTPase-activating protein gyp7 isoform X1"/>
    <property type="match status" value="1"/>
</dbReference>
<dbReference type="PANTHER" id="PTHR22957:SF688">
    <property type="entry name" value="RAB GTPASE-ACTIVATING PROTEIN 22"/>
    <property type="match status" value="1"/>
</dbReference>
<keyword evidence="1" id="KW-0175">Coiled coil</keyword>
<dbReference type="InterPro" id="IPR020471">
    <property type="entry name" value="AKR"/>
</dbReference>
<dbReference type="GO" id="GO:0005096">
    <property type="term" value="F:GTPase activator activity"/>
    <property type="evidence" value="ECO:0007669"/>
    <property type="project" value="TreeGrafter"/>
</dbReference>
<feature type="region of interest" description="Disordered" evidence="2">
    <location>
        <begin position="314"/>
        <end position="338"/>
    </location>
</feature>
<comment type="caution">
    <text evidence="4">The sequence shown here is derived from an EMBL/GenBank/DDBJ whole genome shotgun (WGS) entry which is preliminary data.</text>
</comment>
<dbReference type="EMBL" id="QGKX02001621">
    <property type="protein sequence ID" value="KAF3505429.1"/>
    <property type="molecule type" value="Genomic_DNA"/>
</dbReference>
<dbReference type="InterPro" id="IPR000195">
    <property type="entry name" value="Rab-GAP-TBC_dom"/>
</dbReference>
<evidence type="ECO:0000313" key="4">
    <source>
        <dbReference type="EMBL" id="KAF3505429.1"/>
    </source>
</evidence>
<evidence type="ECO:0000256" key="1">
    <source>
        <dbReference type="SAM" id="Coils"/>
    </source>
</evidence>
<accession>A0A8S9NX19</accession>
<dbReference type="Pfam" id="PF00566">
    <property type="entry name" value="RabGAP-TBC"/>
    <property type="match status" value="1"/>
</dbReference>
<dbReference type="Gene3D" id="1.10.472.80">
    <property type="entry name" value="Ypt/Rab-GAP domain of gyp1p, domain 3"/>
    <property type="match status" value="1"/>
</dbReference>
<dbReference type="GO" id="GO:0016491">
    <property type="term" value="F:oxidoreductase activity"/>
    <property type="evidence" value="ECO:0007669"/>
    <property type="project" value="InterPro"/>
</dbReference>
<dbReference type="SMART" id="SM00164">
    <property type="entry name" value="TBC"/>
    <property type="match status" value="1"/>
</dbReference>
<feature type="compositionally biased region" description="Low complexity" evidence="2">
    <location>
        <begin position="324"/>
        <end position="338"/>
    </location>
</feature>
<dbReference type="InterPro" id="IPR035969">
    <property type="entry name" value="Rab-GAP_TBC_sf"/>
</dbReference>
<dbReference type="SUPFAM" id="SSF51430">
    <property type="entry name" value="NAD(P)-linked oxidoreductase"/>
    <property type="match status" value="1"/>
</dbReference>
<dbReference type="PRINTS" id="PR00069">
    <property type="entry name" value="ALDKETRDTASE"/>
</dbReference>
<organism evidence="4 5">
    <name type="scientific">Brassica cretica</name>
    <name type="common">Mustard</name>
    <dbReference type="NCBI Taxonomy" id="69181"/>
    <lineage>
        <taxon>Eukaryota</taxon>
        <taxon>Viridiplantae</taxon>
        <taxon>Streptophyta</taxon>
        <taxon>Embryophyta</taxon>
        <taxon>Tracheophyta</taxon>
        <taxon>Spermatophyta</taxon>
        <taxon>Magnoliopsida</taxon>
        <taxon>eudicotyledons</taxon>
        <taxon>Gunneridae</taxon>
        <taxon>Pentapetalae</taxon>
        <taxon>rosids</taxon>
        <taxon>malvids</taxon>
        <taxon>Brassicales</taxon>
        <taxon>Brassicaceae</taxon>
        <taxon>Brassiceae</taxon>
        <taxon>Brassica</taxon>
    </lineage>
</organism>
<dbReference type="InterPro" id="IPR023210">
    <property type="entry name" value="NADP_OxRdtase_dom"/>
</dbReference>
<dbReference type="AlphaFoldDB" id="A0A8S9NX19"/>
<dbReference type="Gene3D" id="3.20.20.100">
    <property type="entry name" value="NADP-dependent oxidoreductase domain"/>
    <property type="match status" value="1"/>
</dbReference>
<dbReference type="PROSITE" id="PS00062">
    <property type="entry name" value="ALDOKETO_REDUCTASE_2"/>
    <property type="match status" value="1"/>
</dbReference>
<evidence type="ECO:0000313" key="5">
    <source>
        <dbReference type="Proteomes" id="UP000712600"/>
    </source>
</evidence>
<gene>
    <name evidence="4" type="ORF">F2Q69_00043546</name>
</gene>
<protein>
    <recommendedName>
        <fullName evidence="3">Rab-GAP TBC domain-containing protein</fullName>
    </recommendedName>
</protein>
<dbReference type="Proteomes" id="UP000712600">
    <property type="component" value="Unassembled WGS sequence"/>
</dbReference>
<dbReference type="PROSITE" id="PS50086">
    <property type="entry name" value="TBC_RABGAP"/>
    <property type="match status" value="1"/>
</dbReference>
<dbReference type="InterPro" id="IPR036812">
    <property type="entry name" value="NAD(P)_OxRdtase_dom_sf"/>
</dbReference>
<feature type="coiled-coil region" evidence="1">
    <location>
        <begin position="224"/>
        <end position="251"/>
    </location>
</feature>
<dbReference type="Pfam" id="PF00248">
    <property type="entry name" value="Aldo_ket_red"/>
    <property type="match status" value="1"/>
</dbReference>
<evidence type="ECO:0000256" key="2">
    <source>
        <dbReference type="SAM" id="MobiDB-lite"/>
    </source>
</evidence>
<sequence>MAFTLSTTKTLTTNINCSNTTSFKPLKLPLFWPWQKVKMGPLSVSPMGFGTWAWGNQLLWGYQTSMDIQLQQAFELALENGINLFDTADSYGTGRLNGQSERLLGQFIKQSQALKGKQSEVVIATKFAAYPWRLTSGQFVNACSASLERLQIDQLGIGQLHWSTANYAPLQELALWDGLVAMYEKGLVRAVGVSNYGPQQLVKIHDYLKTRGVPLCSAQVQFSLLSYGKEQQEIKREYEKLQRRCKMLLKLGNGSTNDLEEEADDQCVRFMDDYKTPGLMTNQDVVSAVNTDSSDTDSCEDNEDVQLLPSFVYSDEKKPEEENSNNNNSSVETSTPSPEIQVEVTVHEDFSTWQRIIRLDALRADSDWATYSSSSTAITETKARGLAESVGLKDYDDNLESCRLYHAARLVAILEAYALYDPEIGYCQGMSDLLSPILAVISEDHEAFWCFVGFMKKARHNFRLDEAGIQRQLGIVSKIIKSKDSQLYKHLENLQAEDCSFVYRMVLVMFRRELSFEQTLCLWEVMWADQAAIRAGVGKSPWSRIRQQAPPTDDLLLYAIAALVLRRKLIIQKYSSMDEIVEECNSMAGQLDVWKLLDDAHHLVVTLHDKIETLSSQSLSI</sequence>
<proteinExistence type="predicted"/>
<feature type="domain" description="Rab-GAP TBC" evidence="3">
    <location>
        <begin position="343"/>
        <end position="530"/>
    </location>
</feature>
<evidence type="ECO:0000259" key="3">
    <source>
        <dbReference type="PROSITE" id="PS50086"/>
    </source>
</evidence>
<dbReference type="PANTHER" id="PTHR22957">
    <property type="entry name" value="TBC1 DOMAIN FAMILY MEMBER GTPASE-ACTIVATING PROTEIN"/>
    <property type="match status" value="1"/>
</dbReference>
<dbReference type="Gene3D" id="1.10.8.270">
    <property type="entry name" value="putative rabgap domain of human tbc1 domain family member 14 like domains"/>
    <property type="match status" value="1"/>
</dbReference>
<dbReference type="SUPFAM" id="SSF47923">
    <property type="entry name" value="Ypt/Rab-GAP domain of gyp1p"/>
    <property type="match status" value="2"/>
</dbReference>